<evidence type="ECO:0000313" key="3">
    <source>
        <dbReference type="Ensembl" id="ENSCCRP00020049788.1"/>
    </source>
</evidence>
<organism evidence="3 4">
    <name type="scientific">Cyprinus carpio</name>
    <name type="common">Common carp</name>
    <dbReference type="NCBI Taxonomy" id="7962"/>
    <lineage>
        <taxon>Eukaryota</taxon>
        <taxon>Metazoa</taxon>
        <taxon>Chordata</taxon>
        <taxon>Craniata</taxon>
        <taxon>Vertebrata</taxon>
        <taxon>Euteleostomi</taxon>
        <taxon>Actinopterygii</taxon>
        <taxon>Neopterygii</taxon>
        <taxon>Teleostei</taxon>
        <taxon>Ostariophysi</taxon>
        <taxon>Cypriniformes</taxon>
        <taxon>Cyprinidae</taxon>
        <taxon>Cyprininae</taxon>
        <taxon>Cyprinus</taxon>
    </lineage>
</organism>
<evidence type="ECO:0000256" key="1">
    <source>
        <dbReference type="ARBA" id="ARBA00022614"/>
    </source>
</evidence>
<dbReference type="SUPFAM" id="SSF52047">
    <property type="entry name" value="RNI-like"/>
    <property type="match status" value="1"/>
</dbReference>
<evidence type="ECO:0000313" key="4">
    <source>
        <dbReference type="Proteomes" id="UP000694701"/>
    </source>
</evidence>
<dbReference type="Ensembl" id="ENSCCRT00020054260.1">
    <property type="protein sequence ID" value="ENSCCRP00020049788.1"/>
    <property type="gene ID" value="ENSCCRG00020022186.1"/>
</dbReference>
<name>A0A8C2F1Z9_CYPCA</name>
<proteinExistence type="predicted"/>
<protein>
    <submittedName>
        <fullName evidence="3">Uncharacterized protein</fullName>
    </submittedName>
</protein>
<dbReference type="PANTHER" id="PTHR24106">
    <property type="entry name" value="NACHT, LRR AND CARD DOMAINS-CONTAINING"/>
    <property type="match status" value="1"/>
</dbReference>
<reference evidence="3" key="1">
    <citation type="submission" date="2025-08" db="UniProtKB">
        <authorList>
            <consortium name="Ensembl"/>
        </authorList>
    </citation>
    <scope>IDENTIFICATION</scope>
</reference>
<dbReference type="Proteomes" id="UP000694701">
    <property type="component" value="Unplaced"/>
</dbReference>
<dbReference type="Gene3D" id="3.80.10.10">
    <property type="entry name" value="Ribonuclease Inhibitor"/>
    <property type="match status" value="1"/>
</dbReference>
<evidence type="ECO:0000256" key="2">
    <source>
        <dbReference type="ARBA" id="ARBA00022737"/>
    </source>
</evidence>
<accession>A0A8C2F1Z9</accession>
<dbReference type="InterPro" id="IPR051261">
    <property type="entry name" value="NLR"/>
</dbReference>
<dbReference type="InterPro" id="IPR032675">
    <property type="entry name" value="LRR_dom_sf"/>
</dbReference>
<dbReference type="AlphaFoldDB" id="A0A8C2F1Z9"/>
<sequence length="74" mass="8416">MKQYLTFSSVDCGVTDEDGCAALTSALRSNPSHLRELNLKSNNLEKSEVKILSDLKDDPRYKLETLDYCEYIII</sequence>
<keyword evidence="2" id="KW-0677">Repeat</keyword>
<keyword evidence="1" id="KW-0433">Leucine-rich repeat</keyword>